<keyword evidence="4" id="KW-1185">Reference proteome</keyword>
<dbReference type="InterPro" id="IPR009061">
    <property type="entry name" value="DNA-bd_dom_put_sf"/>
</dbReference>
<reference evidence="3 4" key="1">
    <citation type="journal article" date="2004" name="Nat. Biotechnol.">
        <title>The genome sequence of the capnophilic rumen bacterium Mannheimia succiniciproducens.</title>
        <authorList>
            <person name="Hong S.H."/>
            <person name="Kim J.S."/>
            <person name="Lee S.Y."/>
            <person name="In Y.H."/>
            <person name="Choi S.S."/>
            <person name="Rih J.-K."/>
            <person name="Kim C.H."/>
            <person name="Jeong H."/>
            <person name="Hur C.G."/>
            <person name="Kim J.J."/>
        </authorList>
    </citation>
    <scope>NUCLEOTIDE SEQUENCE [LARGE SCALE GENOMIC DNA]</scope>
    <source>
        <strain evidence="4">KCTC 0769BP / MBEL55E</strain>
    </source>
</reference>
<evidence type="ECO:0000313" key="3">
    <source>
        <dbReference type="EMBL" id="AAU38040.1"/>
    </source>
</evidence>
<organism evidence="3 4">
    <name type="scientific">Mannheimia succiniciproducens (strain KCTC 0769BP / MBEL55E)</name>
    <dbReference type="NCBI Taxonomy" id="221988"/>
    <lineage>
        <taxon>Bacteria</taxon>
        <taxon>Pseudomonadati</taxon>
        <taxon>Pseudomonadota</taxon>
        <taxon>Gammaproteobacteria</taxon>
        <taxon>Pasteurellales</taxon>
        <taxon>Pasteurellaceae</taxon>
        <taxon>Basfia</taxon>
    </lineage>
</organism>
<dbReference type="eggNOG" id="COG0789">
    <property type="taxonomic scope" value="Bacteria"/>
</dbReference>
<feature type="domain" description="HTH merR-type" evidence="2">
    <location>
        <begin position="2"/>
        <end position="71"/>
    </location>
</feature>
<dbReference type="SUPFAM" id="SSF46955">
    <property type="entry name" value="Putative DNA-binding domain"/>
    <property type="match status" value="1"/>
</dbReference>
<evidence type="ECO:0000313" key="4">
    <source>
        <dbReference type="Proteomes" id="UP000000607"/>
    </source>
</evidence>
<dbReference type="EMBL" id="AE016827">
    <property type="protein sequence ID" value="AAU38040.1"/>
    <property type="molecule type" value="Genomic_DNA"/>
</dbReference>
<dbReference type="STRING" id="221988.MS1433"/>
<evidence type="ECO:0000259" key="2">
    <source>
        <dbReference type="PROSITE" id="PS50937"/>
    </source>
</evidence>
<dbReference type="Pfam" id="PF13411">
    <property type="entry name" value="MerR_1"/>
    <property type="match status" value="1"/>
</dbReference>
<dbReference type="Proteomes" id="UP000000607">
    <property type="component" value="Chromosome"/>
</dbReference>
<dbReference type="Gene3D" id="1.10.1660.10">
    <property type="match status" value="1"/>
</dbReference>
<accession>Q65SM0</accession>
<dbReference type="InterPro" id="IPR011791">
    <property type="entry name" value="CadR-PbrR"/>
</dbReference>
<protein>
    <submittedName>
        <fullName evidence="3">SoxR protein</fullName>
    </submittedName>
</protein>
<proteinExistence type="predicted"/>
<keyword evidence="1" id="KW-0238">DNA-binding</keyword>
<dbReference type="GO" id="GO:0003677">
    <property type="term" value="F:DNA binding"/>
    <property type="evidence" value="ECO:0007669"/>
    <property type="project" value="UniProtKB-KW"/>
</dbReference>
<dbReference type="InterPro" id="IPR047057">
    <property type="entry name" value="MerR_fam"/>
</dbReference>
<dbReference type="PRINTS" id="PR00040">
    <property type="entry name" value="HTHMERR"/>
</dbReference>
<dbReference type="GO" id="GO:0046872">
    <property type="term" value="F:metal ion binding"/>
    <property type="evidence" value="ECO:0007669"/>
    <property type="project" value="InterPro"/>
</dbReference>
<name>Q65SM0_MANSM</name>
<dbReference type="CDD" id="cd04784">
    <property type="entry name" value="HTH_CadR-PbrR"/>
    <property type="match status" value="1"/>
</dbReference>
<dbReference type="GO" id="GO:0045893">
    <property type="term" value="P:positive regulation of DNA-templated transcription"/>
    <property type="evidence" value="ECO:0007669"/>
    <property type="project" value="InterPro"/>
</dbReference>
<dbReference type="SMART" id="SM00422">
    <property type="entry name" value="HTH_MERR"/>
    <property type="match status" value="1"/>
</dbReference>
<dbReference type="PANTHER" id="PTHR30204:SF92">
    <property type="entry name" value="HTH-TYPE TRANSCRIPTIONAL REGULATOR ZNTR"/>
    <property type="match status" value="1"/>
</dbReference>
<dbReference type="GO" id="GO:0003700">
    <property type="term" value="F:DNA-binding transcription factor activity"/>
    <property type="evidence" value="ECO:0007669"/>
    <property type="project" value="InterPro"/>
</dbReference>
<dbReference type="InterPro" id="IPR000551">
    <property type="entry name" value="MerR-type_HTH_dom"/>
</dbReference>
<dbReference type="AlphaFoldDB" id="Q65SM0"/>
<dbReference type="PANTHER" id="PTHR30204">
    <property type="entry name" value="REDOX-CYCLING DRUG-SENSING TRANSCRIPTIONAL ACTIVATOR SOXR"/>
    <property type="match status" value="1"/>
</dbReference>
<dbReference type="KEGG" id="msu:MS1433"/>
<sequence length="130" mass="15186">MMMKINELSKKSGINLETIRYYEKTGLLPEPKRAANGYRVYDQQSLSQLNFIKSCRWLGFSIDEIKQLNELKNTPKHHCVADEMILSHLKQVEEKIARLLEIQTFLQNLVNHEEHSVEECRAISGLSQER</sequence>
<gene>
    <name evidence="3" type="primary">soxR</name>
    <name evidence="3" type="ordered locus">MS1433</name>
</gene>
<evidence type="ECO:0000256" key="1">
    <source>
        <dbReference type="ARBA" id="ARBA00023125"/>
    </source>
</evidence>
<dbReference type="PROSITE" id="PS50937">
    <property type="entry name" value="HTH_MERR_2"/>
    <property type="match status" value="1"/>
</dbReference>
<dbReference type="HOGENOM" id="CLU_060077_2_0_6"/>